<evidence type="ECO:0000313" key="3">
    <source>
        <dbReference type="Proteomes" id="UP000545286"/>
    </source>
</evidence>
<proteinExistence type="predicted"/>
<feature type="region of interest" description="Disordered" evidence="1">
    <location>
        <begin position="600"/>
        <end position="634"/>
    </location>
</feature>
<dbReference type="Proteomes" id="UP000545286">
    <property type="component" value="Unassembled WGS sequence"/>
</dbReference>
<gene>
    <name evidence="2" type="ORF">FHX72_003744</name>
</gene>
<dbReference type="AlphaFoldDB" id="A0A7W4US16"/>
<reference evidence="2 3" key="1">
    <citation type="submission" date="2020-08" db="EMBL/GenBank/DDBJ databases">
        <title>Sequencing the genomes of 1000 actinobacteria strains.</title>
        <authorList>
            <person name="Klenk H.-P."/>
        </authorList>
    </citation>
    <scope>NUCLEOTIDE SEQUENCE [LARGE SCALE GENOMIC DNA]</scope>
    <source>
        <strain evidence="2 3">DSM 20419</strain>
    </source>
</reference>
<dbReference type="Gene3D" id="3.90.920.10">
    <property type="entry name" value="DNA primase, PRIM domain"/>
    <property type="match status" value="1"/>
</dbReference>
<feature type="compositionally biased region" description="Basic and acidic residues" evidence="1">
    <location>
        <begin position="619"/>
        <end position="634"/>
    </location>
</feature>
<organism evidence="2 3">
    <name type="scientific">Pseudoclavibacter helvolus</name>
    <dbReference type="NCBI Taxonomy" id="255205"/>
    <lineage>
        <taxon>Bacteria</taxon>
        <taxon>Bacillati</taxon>
        <taxon>Actinomycetota</taxon>
        <taxon>Actinomycetes</taxon>
        <taxon>Micrococcales</taxon>
        <taxon>Microbacteriaceae</taxon>
        <taxon>Pseudoclavibacter</taxon>
    </lineage>
</organism>
<protein>
    <submittedName>
        <fullName evidence="2">Uncharacterized protein</fullName>
    </submittedName>
</protein>
<comment type="caution">
    <text evidence="2">The sequence shown here is derived from an EMBL/GenBank/DDBJ whole genome shotgun (WGS) entry which is preliminary data.</text>
</comment>
<evidence type="ECO:0000313" key="2">
    <source>
        <dbReference type="EMBL" id="MBB2959575.1"/>
    </source>
</evidence>
<dbReference type="EMBL" id="JACHWJ010000012">
    <property type="protein sequence ID" value="MBB2959575.1"/>
    <property type="molecule type" value="Genomic_DNA"/>
</dbReference>
<dbReference type="RefSeq" id="WP_183626937.1">
    <property type="nucleotide sequence ID" value="NZ_JACHWJ010000012.1"/>
</dbReference>
<sequence>MLALSRAHEGVPTTPSGWELARALSPRPRIRVADRLADGEVLNAYSRDVSVFAEQPQSPWAMYLATETGDYRFLCFDLDASRGNTVYDAGKLTLWLNELGIDHVLTKSGPSGGRHVWLALEEEASAETVRELAQLAAQLLPSLDPTPLTNPRTGCVRPPGSPHRYGDSSRPAGPLDALLDPSVTPDQMRELRAFLIDTGAEELAPVTSLTKGMVVDAGGHPHITGTKRPLSSRVRLVLDTPPIDDASLSLATVLAGCANARWTLADVRELVDDAPAFEHVRSQRHKHGHRIPRTPQGRERALVSAWRHAVTYVAANPSTGDGTDDGFLTRCAATVEAVDAAQARANAMPGLWGGDRASSRSRVRTGTHSTRAVLDALCLYMAQAAQLTVEADVRRISADTGYGRTTVHEALRRLATPTDEASPESAWIVRVGTPEGAHAQRYRLSQKFSTGAGVGNRTQVRARPADHSPLQARTQHIAWLAKNLQALAHDTFAAPRSLGRTAGLVYKHVDEGSVLTVEELTRSTGLDALRTRQALRALHLHGLLSRTDHGWTREEGSSVDVVAQTLNVAGHLEARRARYADERHCWAWWQAEVQWMSRRGKRRRRRRSPTAAQLLSVSDRPDYPRYPRSEGRGDHRAALALVRAGTVNAPALRAA</sequence>
<name>A0A7W4US16_9MICO</name>
<feature type="region of interest" description="Disordered" evidence="1">
    <location>
        <begin position="143"/>
        <end position="173"/>
    </location>
</feature>
<accession>A0A7W4US16</accession>
<keyword evidence="3" id="KW-1185">Reference proteome</keyword>
<evidence type="ECO:0000256" key="1">
    <source>
        <dbReference type="SAM" id="MobiDB-lite"/>
    </source>
</evidence>